<dbReference type="AlphaFoldDB" id="A0A8J2VUR6"/>
<feature type="transmembrane region" description="Helical" evidence="7">
    <location>
        <begin position="94"/>
        <end position="113"/>
    </location>
</feature>
<comment type="subcellular location">
    <subcellularLocation>
        <location evidence="1">Cell membrane</location>
        <topology evidence="1">Multi-pass membrane protein</topology>
    </subcellularLocation>
</comment>
<dbReference type="PANTHER" id="PTHR42718">
    <property type="entry name" value="MAJOR FACILITATOR SUPERFAMILY MULTIDRUG TRANSPORTER MFSC"/>
    <property type="match status" value="1"/>
</dbReference>
<dbReference type="Proteomes" id="UP000602745">
    <property type="component" value="Unassembled WGS sequence"/>
</dbReference>
<evidence type="ECO:0000256" key="1">
    <source>
        <dbReference type="ARBA" id="ARBA00004651"/>
    </source>
</evidence>
<keyword evidence="4 7" id="KW-0812">Transmembrane</keyword>
<name>A0A8J2VUR6_9RHOB</name>
<feature type="transmembrane region" description="Helical" evidence="7">
    <location>
        <begin position="119"/>
        <end position="140"/>
    </location>
</feature>
<keyword evidence="3" id="KW-1003">Cell membrane</keyword>
<reference evidence="9" key="1">
    <citation type="journal article" date="2014" name="Int. J. Syst. Evol. Microbiol.">
        <title>Complete genome sequence of Corynebacterium casei LMG S-19264T (=DSM 44701T), isolated from a smear-ripened cheese.</title>
        <authorList>
            <consortium name="US DOE Joint Genome Institute (JGI-PGF)"/>
            <person name="Walter F."/>
            <person name="Albersmeier A."/>
            <person name="Kalinowski J."/>
            <person name="Ruckert C."/>
        </authorList>
    </citation>
    <scope>NUCLEOTIDE SEQUENCE</scope>
    <source>
        <strain evidence="9">CCM 7684</strain>
    </source>
</reference>
<feature type="transmembrane region" description="Helical" evidence="7">
    <location>
        <begin position="32"/>
        <end position="53"/>
    </location>
</feature>
<feature type="transmembrane region" description="Helical" evidence="7">
    <location>
        <begin position="152"/>
        <end position="174"/>
    </location>
</feature>
<dbReference type="InterPro" id="IPR011701">
    <property type="entry name" value="MFS"/>
</dbReference>
<dbReference type="InterPro" id="IPR036259">
    <property type="entry name" value="MFS_trans_sf"/>
</dbReference>
<keyword evidence="10" id="KW-1185">Reference proteome</keyword>
<evidence type="ECO:0000259" key="8">
    <source>
        <dbReference type="PROSITE" id="PS50850"/>
    </source>
</evidence>
<dbReference type="EMBL" id="BMCP01000001">
    <property type="protein sequence ID" value="GGE38215.1"/>
    <property type="molecule type" value="Genomic_DNA"/>
</dbReference>
<evidence type="ECO:0000313" key="10">
    <source>
        <dbReference type="Proteomes" id="UP000602745"/>
    </source>
</evidence>
<gene>
    <name evidence="9" type="ORF">GCM10007276_14530</name>
</gene>
<dbReference type="Pfam" id="PF07690">
    <property type="entry name" value="MFS_1"/>
    <property type="match status" value="2"/>
</dbReference>
<dbReference type="GO" id="GO:0022857">
    <property type="term" value="F:transmembrane transporter activity"/>
    <property type="evidence" value="ECO:0007669"/>
    <property type="project" value="InterPro"/>
</dbReference>
<protein>
    <submittedName>
        <fullName evidence="9">MFS transporter</fullName>
    </submittedName>
</protein>
<keyword evidence="6 7" id="KW-0472">Membrane</keyword>
<evidence type="ECO:0000256" key="7">
    <source>
        <dbReference type="SAM" id="Phobius"/>
    </source>
</evidence>
<feature type="domain" description="Major facilitator superfamily (MFS) profile" evidence="8">
    <location>
        <begin position="28"/>
        <end position="460"/>
    </location>
</feature>
<feature type="transmembrane region" description="Helical" evidence="7">
    <location>
        <begin position="434"/>
        <end position="454"/>
    </location>
</feature>
<proteinExistence type="predicted"/>
<evidence type="ECO:0000256" key="2">
    <source>
        <dbReference type="ARBA" id="ARBA00022448"/>
    </source>
</evidence>
<feature type="transmembrane region" description="Helical" evidence="7">
    <location>
        <begin position="341"/>
        <end position="359"/>
    </location>
</feature>
<organism evidence="9 10">
    <name type="scientific">Agaricicola taiwanensis</name>
    <dbReference type="NCBI Taxonomy" id="591372"/>
    <lineage>
        <taxon>Bacteria</taxon>
        <taxon>Pseudomonadati</taxon>
        <taxon>Pseudomonadota</taxon>
        <taxon>Alphaproteobacteria</taxon>
        <taxon>Rhodobacterales</taxon>
        <taxon>Paracoccaceae</taxon>
        <taxon>Agaricicola</taxon>
    </lineage>
</organism>
<keyword evidence="2" id="KW-0813">Transport</keyword>
<comment type="caution">
    <text evidence="9">The sequence shown here is derived from an EMBL/GenBank/DDBJ whole genome shotgun (WGS) entry which is preliminary data.</text>
</comment>
<dbReference type="Gene3D" id="1.20.1250.20">
    <property type="entry name" value="MFS general substrate transporter like domains"/>
    <property type="match status" value="1"/>
</dbReference>
<dbReference type="CDD" id="cd17321">
    <property type="entry name" value="MFS_MMR_MDR_like"/>
    <property type="match status" value="1"/>
</dbReference>
<feature type="transmembrane region" description="Helical" evidence="7">
    <location>
        <begin position="277"/>
        <end position="300"/>
    </location>
</feature>
<feature type="transmembrane region" description="Helical" evidence="7">
    <location>
        <begin position="59"/>
        <end position="82"/>
    </location>
</feature>
<evidence type="ECO:0000256" key="6">
    <source>
        <dbReference type="ARBA" id="ARBA00023136"/>
    </source>
</evidence>
<evidence type="ECO:0000256" key="5">
    <source>
        <dbReference type="ARBA" id="ARBA00022989"/>
    </source>
</evidence>
<feature type="transmembrane region" description="Helical" evidence="7">
    <location>
        <begin position="214"/>
        <end position="232"/>
    </location>
</feature>
<reference evidence="9" key="2">
    <citation type="submission" date="2020-09" db="EMBL/GenBank/DDBJ databases">
        <authorList>
            <person name="Sun Q."/>
            <person name="Sedlacek I."/>
        </authorList>
    </citation>
    <scope>NUCLEOTIDE SEQUENCE</scope>
    <source>
        <strain evidence="9">CCM 7684</strain>
    </source>
</reference>
<dbReference type="PROSITE" id="PS50850">
    <property type="entry name" value="MFS"/>
    <property type="match status" value="1"/>
</dbReference>
<accession>A0A8J2VUR6</accession>
<dbReference type="SUPFAM" id="SSF103473">
    <property type="entry name" value="MFS general substrate transporter"/>
    <property type="match status" value="1"/>
</dbReference>
<dbReference type="InterPro" id="IPR020846">
    <property type="entry name" value="MFS_dom"/>
</dbReference>
<evidence type="ECO:0000313" key="9">
    <source>
        <dbReference type="EMBL" id="GGE38215.1"/>
    </source>
</evidence>
<evidence type="ECO:0000256" key="3">
    <source>
        <dbReference type="ARBA" id="ARBA00022475"/>
    </source>
</evidence>
<feature type="transmembrane region" description="Helical" evidence="7">
    <location>
        <begin position="180"/>
        <end position="202"/>
    </location>
</feature>
<sequence>MGAGSAEGHLQSLDQTAAENPADHRRHAMATLMTGLAAVTLDTAMVSSSLPMLARDFGIAADTVVFAMSAYQAAMVAALIPLATLADKVGHRRIYMAGMLVFVLGGLLCALSSSFSMLIMARGFQGLGAAGIMSVSIALVRRVYPVARMGRGMGINALTVSACLSIGPSLAMLIEQHASWHWLFIFNLMIGVAAFTAAMRTLPASAKAAVPIKLRSLLLVFCALSMLAIIVSGAIGNILLNLTMAAVALGLLAATARMDILESAPILATDLFRCRSFRLSSMTAVMAFAVHGVSLVALPFLLQERLAGQPEIAGLILGLWPACMAIAAPVAGSLSDRIRPAIIGSGGLCILALGLAAVALSPLDITALDFAWRIALCGLGFGLFQSPNLRALMHSAPLARSGAASGIVAGSRLLGQLSGAGLCSYFFAVQMSGVAMIFWISVGLTIVGLMLSLARLASTPRTR</sequence>
<feature type="transmembrane region" description="Helical" evidence="7">
    <location>
        <begin position="238"/>
        <end position="256"/>
    </location>
</feature>
<keyword evidence="5 7" id="KW-1133">Transmembrane helix</keyword>
<dbReference type="PANTHER" id="PTHR42718:SF46">
    <property type="entry name" value="BLR6921 PROTEIN"/>
    <property type="match status" value="1"/>
</dbReference>
<feature type="transmembrane region" description="Helical" evidence="7">
    <location>
        <begin position="312"/>
        <end position="334"/>
    </location>
</feature>
<evidence type="ECO:0000256" key="4">
    <source>
        <dbReference type="ARBA" id="ARBA00022692"/>
    </source>
</evidence>
<dbReference type="GO" id="GO:0005886">
    <property type="term" value="C:plasma membrane"/>
    <property type="evidence" value="ECO:0007669"/>
    <property type="project" value="UniProtKB-SubCell"/>
</dbReference>
<dbReference type="Gene3D" id="1.20.1720.10">
    <property type="entry name" value="Multidrug resistance protein D"/>
    <property type="match status" value="1"/>
</dbReference>